<dbReference type="Pfam" id="PF01850">
    <property type="entry name" value="PIN"/>
    <property type="match status" value="1"/>
</dbReference>
<keyword evidence="2" id="KW-1185">Reference proteome</keyword>
<dbReference type="CDD" id="cd09854">
    <property type="entry name" value="PIN_VapC-like"/>
    <property type="match status" value="1"/>
</dbReference>
<name>F3L0M8_9GAMM</name>
<dbReference type="OrthoDB" id="329172at2"/>
<proteinExistence type="predicted"/>
<dbReference type="SUPFAM" id="SSF88723">
    <property type="entry name" value="PIN domain-like"/>
    <property type="match status" value="1"/>
</dbReference>
<dbReference type="RefSeq" id="WP_009575248.1">
    <property type="nucleotide sequence ID" value="NZ_AEIG01000023.1"/>
</dbReference>
<gene>
    <name evidence="1" type="ORF">IMCC3088_970</name>
</gene>
<protein>
    <submittedName>
        <fullName evidence="1">PIN domain protein</fullName>
    </submittedName>
</protein>
<dbReference type="EMBL" id="AEIG01000023">
    <property type="protein sequence ID" value="EGG30135.1"/>
    <property type="molecule type" value="Genomic_DNA"/>
</dbReference>
<dbReference type="InterPro" id="IPR029060">
    <property type="entry name" value="PIN-like_dom_sf"/>
</dbReference>
<evidence type="ECO:0000313" key="2">
    <source>
        <dbReference type="Proteomes" id="UP000005615"/>
    </source>
</evidence>
<dbReference type="InterPro" id="IPR002716">
    <property type="entry name" value="PIN_dom"/>
</dbReference>
<organism evidence="1 2">
    <name type="scientific">Aequoribacter fuscus</name>
    <dbReference type="NCBI Taxonomy" id="2518989"/>
    <lineage>
        <taxon>Bacteria</taxon>
        <taxon>Pseudomonadati</taxon>
        <taxon>Pseudomonadota</taxon>
        <taxon>Gammaproteobacteria</taxon>
        <taxon>Cellvibrionales</taxon>
        <taxon>Halieaceae</taxon>
        <taxon>Aequoribacter</taxon>
    </lineage>
</organism>
<dbReference type="STRING" id="2518989.IMCC3088_970"/>
<comment type="caution">
    <text evidence="1">The sequence shown here is derived from an EMBL/GenBank/DDBJ whole genome shotgun (WGS) entry which is preliminary data.</text>
</comment>
<dbReference type="AlphaFoldDB" id="F3L0M8"/>
<dbReference type="eggNOG" id="COG1487">
    <property type="taxonomic scope" value="Bacteria"/>
</dbReference>
<dbReference type="Proteomes" id="UP000005615">
    <property type="component" value="Unassembled WGS sequence"/>
</dbReference>
<sequence length="120" mass="13256">MILVDTSVWIDHLRSGDKLLAQLLDSTQVLTHPFVIGELACGNLGNRTEVLALLADLPRVVTATDEEVLFFIEQHQLMGRGVGYIDAHLLSSTFLGGPTKIWTRDKRLAALAVELDKAYQ</sequence>
<evidence type="ECO:0000313" key="1">
    <source>
        <dbReference type="EMBL" id="EGG30135.1"/>
    </source>
</evidence>
<accession>F3L0M8</accession>
<dbReference type="Gene3D" id="3.40.50.1010">
    <property type="entry name" value="5'-nuclease"/>
    <property type="match status" value="1"/>
</dbReference>
<reference evidence="1 2" key="1">
    <citation type="journal article" date="2011" name="J. Bacteriol.">
        <title>Genome sequence of strain IMCC3088, a proteorhodopsin-containing marine bacterium belonging to the OM60/NOR5 clade.</title>
        <authorList>
            <person name="Jang Y."/>
            <person name="Oh H.M."/>
            <person name="Kang I."/>
            <person name="Lee K."/>
            <person name="Yang S.J."/>
            <person name="Cho J.C."/>
        </authorList>
    </citation>
    <scope>NUCLEOTIDE SEQUENCE [LARGE SCALE GENOMIC DNA]</scope>
    <source>
        <strain evidence="1 2">IMCC3088</strain>
    </source>
</reference>